<dbReference type="EMBL" id="DTPI01000015">
    <property type="protein sequence ID" value="HGE65994.1"/>
    <property type="molecule type" value="Genomic_DNA"/>
</dbReference>
<accession>A0A7C3UDC2</accession>
<evidence type="ECO:0000313" key="2">
    <source>
        <dbReference type="EMBL" id="HHF47745.1"/>
    </source>
</evidence>
<organism evidence="1">
    <name type="scientific">Geoglobus ahangari</name>
    <dbReference type="NCBI Taxonomy" id="113653"/>
    <lineage>
        <taxon>Archaea</taxon>
        <taxon>Methanobacteriati</taxon>
        <taxon>Methanobacteriota</taxon>
        <taxon>Archaeoglobi</taxon>
        <taxon>Archaeoglobales</taxon>
        <taxon>Archaeoglobaceae</taxon>
        <taxon>Geoglobus</taxon>
    </lineage>
</organism>
<gene>
    <name evidence="2" type="ORF">ENL48_00585</name>
    <name evidence="1" type="ORF">ENX77_02540</name>
</gene>
<evidence type="ECO:0000313" key="1">
    <source>
        <dbReference type="EMBL" id="HGE65994.1"/>
    </source>
</evidence>
<name>A0A7C3UDC2_9EURY</name>
<sequence>MDKNCEKCGNWLPHIGYHFLGFCNKKVDISFRESFCEFFVEMELSGEFLWCEDCRSIISFAEFEEHKNSGHKIFRGVFVDSDYREEIYEG</sequence>
<protein>
    <submittedName>
        <fullName evidence="1">Uncharacterized protein</fullName>
    </submittedName>
</protein>
<comment type="caution">
    <text evidence="1">The sequence shown here is derived from an EMBL/GenBank/DDBJ whole genome shotgun (WGS) entry which is preliminary data.</text>
</comment>
<proteinExistence type="predicted"/>
<reference evidence="1" key="1">
    <citation type="journal article" date="2020" name="mSystems">
        <title>Genome- and Community-Level Interaction Insights into Carbon Utilization and Element Cycling Functions of Hydrothermarchaeota in Hydrothermal Sediment.</title>
        <authorList>
            <person name="Zhou Z."/>
            <person name="Liu Y."/>
            <person name="Xu W."/>
            <person name="Pan J."/>
            <person name="Luo Z.H."/>
            <person name="Li M."/>
        </authorList>
    </citation>
    <scope>NUCLEOTIDE SEQUENCE [LARGE SCALE GENOMIC DNA]</scope>
    <source>
        <strain evidence="2">SpSt-10</strain>
        <strain evidence="1">SpSt-97</strain>
    </source>
</reference>
<dbReference type="EMBL" id="DRUC01000009">
    <property type="protein sequence ID" value="HHF47745.1"/>
    <property type="molecule type" value="Genomic_DNA"/>
</dbReference>
<dbReference type="AlphaFoldDB" id="A0A7C3UDC2"/>